<dbReference type="STRING" id="1217799.DEALK_16760"/>
<dbReference type="AlphaFoldDB" id="A0A0W0GJU2"/>
<dbReference type="InterPro" id="IPR016032">
    <property type="entry name" value="Sig_transdc_resp-reg_C-effctor"/>
</dbReference>
<keyword evidence="5" id="KW-0804">Transcription</keyword>
<dbReference type="RefSeq" id="WP_058439757.1">
    <property type="nucleotide sequence ID" value="NZ_KQ758903.1"/>
</dbReference>
<evidence type="ECO:0000313" key="10">
    <source>
        <dbReference type="EMBL" id="KTB48829.1"/>
    </source>
</evidence>
<evidence type="ECO:0000259" key="9">
    <source>
        <dbReference type="PROSITE" id="PS51755"/>
    </source>
</evidence>
<dbReference type="CDD" id="cd00383">
    <property type="entry name" value="trans_reg_C"/>
    <property type="match status" value="1"/>
</dbReference>
<dbReference type="InterPro" id="IPR001789">
    <property type="entry name" value="Sig_transdc_resp-reg_receiver"/>
</dbReference>
<dbReference type="GO" id="GO:0000976">
    <property type="term" value="F:transcription cis-regulatory region binding"/>
    <property type="evidence" value="ECO:0007669"/>
    <property type="project" value="TreeGrafter"/>
</dbReference>
<dbReference type="InterPro" id="IPR036388">
    <property type="entry name" value="WH-like_DNA-bd_sf"/>
</dbReference>
<dbReference type="SMART" id="SM00862">
    <property type="entry name" value="Trans_reg_C"/>
    <property type="match status" value="1"/>
</dbReference>
<feature type="DNA-binding region" description="OmpR/PhoB-type" evidence="7">
    <location>
        <begin position="126"/>
        <end position="224"/>
    </location>
</feature>
<dbReference type="Gene3D" id="1.10.10.10">
    <property type="entry name" value="Winged helix-like DNA-binding domain superfamily/Winged helix DNA-binding domain"/>
    <property type="match status" value="1"/>
</dbReference>
<name>A0A0W0GJU2_9CHLR</name>
<dbReference type="OrthoDB" id="151098at2"/>
<dbReference type="SUPFAM" id="SSF46894">
    <property type="entry name" value="C-terminal effector domain of the bipartite response regulators"/>
    <property type="match status" value="1"/>
</dbReference>
<keyword evidence="11" id="KW-1185">Reference proteome</keyword>
<dbReference type="EMBL" id="LFDV01000002">
    <property type="protein sequence ID" value="KTB48829.1"/>
    <property type="molecule type" value="Genomic_DNA"/>
</dbReference>
<dbReference type="Pfam" id="PF00486">
    <property type="entry name" value="Trans_reg_C"/>
    <property type="match status" value="1"/>
</dbReference>
<evidence type="ECO:0000256" key="2">
    <source>
        <dbReference type="ARBA" id="ARBA00023012"/>
    </source>
</evidence>
<gene>
    <name evidence="10" type="ORF">DEALK_16760</name>
</gene>
<protein>
    <submittedName>
        <fullName evidence="10">Response regulators consisting of a CheY-like receiver domain and a winged-helix DNA-binding domain</fullName>
    </submittedName>
</protein>
<evidence type="ECO:0000259" key="8">
    <source>
        <dbReference type="PROSITE" id="PS50110"/>
    </source>
</evidence>
<dbReference type="PROSITE" id="PS50110">
    <property type="entry name" value="RESPONSE_REGULATORY"/>
    <property type="match status" value="1"/>
</dbReference>
<sequence length="224" mass="24734">MKILIVEDDSAIVELVSLCLRVSWPDARILFTSLAEEGIEIAERENPDLVILDLGLPDRSGLEVLKEVRHNSNVPIIILTVRDEEADVVRGLELGADDYITKPFRQMEFVSRAKALLRRQHAADSSGPTTIGQFHFSASRRQVSCAGKTLKLTTTEGKILHNLAQNAGKPVSHGDLSLAIWGEMPPDAANSIRVHMRNLRQKLSDTGLENVIMTKSGAGYFLKK</sequence>
<feature type="domain" description="OmpR/PhoB-type" evidence="9">
    <location>
        <begin position="126"/>
        <end position="224"/>
    </location>
</feature>
<evidence type="ECO:0000256" key="4">
    <source>
        <dbReference type="ARBA" id="ARBA00023125"/>
    </source>
</evidence>
<proteinExistence type="predicted"/>
<dbReference type="GO" id="GO:0006355">
    <property type="term" value="P:regulation of DNA-templated transcription"/>
    <property type="evidence" value="ECO:0007669"/>
    <property type="project" value="InterPro"/>
</dbReference>
<dbReference type="PROSITE" id="PS51755">
    <property type="entry name" value="OMPR_PHOB"/>
    <property type="match status" value="1"/>
</dbReference>
<dbReference type="SUPFAM" id="SSF52172">
    <property type="entry name" value="CheY-like"/>
    <property type="match status" value="1"/>
</dbReference>
<evidence type="ECO:0000256" key="1">
    <source>
        <dbReference type="ARBA" id="ARBA00022553"/>
    </source>
</evidence>
<dbReference type="SMART" id="SM00448">
    <property type="entry name" value="REC"/>
    <property type="match status" value="1"/>
</dbReference>
<dbReference type="Proteomes" id="UP000053947">
    <property type="component" value="Unassembled WGS sequence"/>
</dbReference>
<keyword evidence="1 6" id="KW-0597">Phosphoprotein</keyword>
<evidence type="ECO:0000313" key="11">
    <source>
        <dbReference type="Proteomes" id="UP000053947"/>
    </source>
</evidence>
<evidence type="ECO:0000256" key="7">
    <source>
        <dbReference type="PROSITE-ProRule" id="PRU01091"/>
    </source>
</evidence>
<reference evidence="10 11" key="1">
    <citation type="submission" date="2015-06" db="EMBL/GenBank/DDBJ databases">
        <title>Genome sequence of the organohalide-respiring Dehalogenimonas alkenigignens type strain (IP3-3T).</title>
        <authorList>
            <person name="Key T.A."/>
            <person name="Richmond D.P."/>
            <person name="Bowman K.S."/>
            <person name="Cho Y.-J."/>
            <person name="Chun J."/>
            <person name="da Costa M.S."/>
            <person name="Rainey F.A."/>
            <person name="Moe W.M."/>
        </authorList>
    </citation>
    <scope>NUCLEOTIDE SEQUENCE [LARGE SCALE GENOMIC DNA]</scope>
    <source>
        <strain evidence="10 11">IP3-3</strain>
    </source>
</reference>
<dbReference type="Gene3D" id="6.10.250.690">
    <property type="match status" value="1"/>
</dbReference>
<dbReference type="InterPro" id="IPR001867">
    <property type="entry name" value="OmpR/PhoB-type_DNA-bd"/>
</dbReference>
<feature type="domain" description="Response regulatory" evidence="8">
    <location>
        <begin position="2"/>
        <end position="117"/>
    </location>
</feature>
<dbReference type="GO" id="GO:0032993">
    <property type="term" value="C:protein-DNA complex"/>
    <property type="evidence" value="ECO:0007669"/>
    <property type="project" value="TreeGrafter"/>
</dbReference>
<evidence type="ECO:0000256" key="5">
    <source>
        <dbReference type="ARBA" id="ARBA00023163"/>
    </source>
</evidence>
<keyword evidence="4 7" id="KW-0238">DNA-binding</keyword>
<feature type="modified residue" description="4-aspartylphosphate" evidence="6">
    <location>
        <position position="53"/>
    </location>
</feature>
<organism evidence="10 11">
    <name type="scientific">Dehalogenimonas alkenigignens</name>
    <dbReference type="NCBI Taxonomy" id="1217799"/>
    <lineage>
        <taxon>Bacteria</taxon>
        <taxon>Bacillati</taxon>
        <taxon>Chloroflexota</taxon>
        <taxon>Dehalococcoidia</taxon>
        <taxon>Dehalococcoidales</taxon>
        <taxon>Dehalococcoidaceae</taxon>
        <taxon>Dehalogenimonas</taxon>
    </lineage>
</organism>
<dbReference type="PANTHER" id="PTHR48111:SF1">
    <property type="entry name" value="TWO-COMPONENT RESPONSE REGULATOR ORR33"/>
    <property type="match status" value="1"/>
</dbReference>
<evidence type="ECO:0000256" key="3">
    <source>
        <dbReference type="ARBA" id="ARBA00023015"/>
    </source>
</evidence>
<evidence type="ECO:0000256" key="6">
    <source>
        <dbReference type="PROSITE-ProRule" id="PRU00169"/>
    </source>
</evidence>
<comment type="caution">
    <text evidence="10">The sequence shown here is derived from an EMBL/GenBank/DDBJ whole genome shotgun (WGS) entry which is preliminary data.</text>
</comment>
<dbReference type="GO" id="GO:0005829">
    <property type="term" value="C:cytosol"/>
    <property type="evidence" value="ECO:0007669"/>
    <property type="project" value="TreeGrafter"/>
</dbReference>
<accession>A0A0W0GJU2</accession>
<dbReference type="PANTHER" id="PTHR48111">
    <property type="entry name" value="REGULATOR OF RPOS"/>
    <property type="match status" value="1"/>
</dbReference>
<keyword evidence="3" id="KW-0805">Transcription regulation</keyword>
<dbReference type="CDD" id="cd17574">
    <property type="entry name" value="REC_OmpR"/>
    <property type="match status" value="1"/>
</dbReference>
<dbReference type="InterPro" id="IPR039420">
    <property type="entry name" value="WalR-like"/>
</dbReference>
<dbReference type="Gene3D" id="3.40.50.2300">
    <property type="match status" value="1"/>
</dbReference>
<dbReference type="InterPro" id="IPR011006">
    <property type="entry name" value="CheY-like_superfamily"/>
</dbReference>
<dbReference type="Pfam" id="PF00072">
    <property type="entry name" value="Response_reg"/>
    <property type="match status" value="1"/>
</dbReference>
<dbReference type="GO" id="GO:0000156">
    <property type="term" value="F:phosphorelay response regulator activity"/>
    <property type="evidence" value="ECO:0007669"/>
    <property type="project" value="TreeGrafter"/>
</dbReference>
<keyword evidence="2" id="KW-0902">Two-component regulatory system</keyword>